<dbReference type="Proteomes" id="UP000215377">
    <property type="component" value="Unassembled WGS sequence"/>
</dbReference>
<reference evidence="3 4" key="1">
    <citation type="submission" date="2013-04" db="EMBL/GenBank/DDBJ databases">
        <title>Oceanicola sp. 22II1-22F33 Genome Sequencing.</title>
        <authorList>
            <person name="Lai Q."/>
            <person name="Li G."/>
            <person name="Shao Z."/>
        </authorList>
    </citation>
    <scope>NUCLEOTIDE SEQUENCE [LARGE SCALE GENOMIC DNA]</scope>
    <source>
        <strain evidence="3 4">22II1-22F33</strain>
    </source>
</reference>
<name>A0A225NBI4_9RHOB</name>
<evidence type="ECO:0000256" key="1">
    <source>
        <dbReference type="ARBA" id="ARBA00010364"/>
    </source>
</evidence>
<dbReference type="OrthoDB" id="3176309at2"/>
<sequence>MGKAKYRDLPKLDGWARPGAEIAVRATPKAARDRLEVQDDRLRAWVTVAPENGKANAAIRAMLATAMGVAPTELELIRGETSRDKVFRYRGALCAGS</sequence>
<gene>
    <name evidence="3" type="ORF">ATO3_25240</name>
</gene>
<evidence type="ECO:0000256" key="2">
    <source>
        <dbReference type="HAMAP-Rule" id="MF_00634"/>
    </source>
</evidence>
<dbReference type="Pfam" id="PF02594">
    <property type="entry name" value="DUF167"/>
    <property type="match status" value="1"/>
</dbReference>
<organism evidence="3 4">
    <name type="scientific">Marinibacterium profundimaris</name>
    <dbReference type="NCBI Taxonomy" id="1679460"/>
    <lineage>
        <taxon>Bacteria</taxon>
        <taxon>Pseudomonadati</taxon>
        <taxon>Pseudomonadota</taxon>
        <taxon>Alphaproteobacteria</taxon>
        <taxon>Rhodobacterales</taxon>
        <taxon>Paracoccaceae</taxon>
        <taxon>Marinibacterium</taxon>
    </lineage>
</organism>
<dbReference type="RefSeq" id="WP_088652670.1">
    <property type="nucleotide sequence ID" value="NZ_AQQR01000025.1"/>
</dbReference>
<dbReference type="SMART" id="SM01152">
    <property type="entry name" value="DUF167"/>
    <property type="match status" value="1"/>
</dbReference>
<dbReference type="EMBL" id="AQQR01000025">
    <property type="protein sequence ID" value="OWU67856.1"/>
    <property type="molecule type" value="Genomic_DNA"/>
</dbReference>
<comment type="similarity">
    <text evidence="1 2">Belongs to the UPF0235 family.</text>
</comment>
<keyword evidence="4" id="KW-1185">Reference proteome</keyword>
<comment type="caution">
    <text evidence="3">The sequence shown here is derived from an EMBL/GenBank/DDBJ whole genome shotgun (WGS) entry which is preliminary data.</text>
</comment>
<dbReference type="AlphaFoldDB" id="A0A225NBI4"/>
<dbReference type="InterPro" id="IPR003746">
    <property type="entry name" value="DUF167"/>
</dbReference>
<accession>A0A225NBI4</accession>
<evidence type="ECO:0000313" key="3">
    <source>
        <dbReference type="EMBL" id="OWU67856.1"/>
    </source>
</evidence>
<dbReference type="Gene3D" id="3.30.1200.10">
    <property type="entry name" value="YggU-like"/>
    <property type="match status" value="1"/>
</dbReference>
<dbReference type="SUPFAM" id="SSF69786">
    <property type="entry name" value="YggU-like"/>
    <property type="match status" value="1"/>
</dbReference>
<evidence type="ECO:0000313" key="4">
    <source>
        <dbReference type="Proteomes" id="UP000215377"/>
    </source>
</evidence>
<proteinExistence type="inferred from homology"/>
<protein>
    <recommendedName>
        <fullName evidence="2">UPF0235 protein ATO3_25240</fullName>
    </recommendedName>
</protein>
<dbReference type="NCBIfam" id="TIGR00251">
    <property type="entry name" value="DUF167 family protein"/>
    <property type="match status" value="1"/>
</dbReference>
<dbReference type="InterPro" id="IPR036591">
    <property type="entry name" value="YggU-like_sf"/>
</dbReference>
<dbReference type="HAMAP" id="MF_00634">
    <property type="entry name" value="UPF0235"/>
    <property type="match status" value="1"/>
</dbReference>